<evidence type="ECO:0000313" key="2">
    <source>
        <dbReference type="Proteomes" id="UP001431783"/>
    </source>
</evidence>
<sequence length="97" mass="11165">MWTTLKHLIKAKNESIYNEIEFDGIKYDNRVVIAHNFNEYYINSVKSIMGTLGSDDNTEIQENPGTVVFESWKLLEESELKNMLFSMPSKGSPDDLT</sequence>
<dbReference type="Proteomes" id="UP001431783">
    <property type="component" value="Unassembled WGS sequence"/>
</dbReference>
<organism evidence="1 2">
    <name type="scientific">Henosepilachna vigintioctopunctata</name>
    <dbReference type="NCBI Taxonomy" id="420089"/>
    <lineage>
        <taxon>Eukaryota</taxon>
        <taxon>Metazoa</taxon>
        <taxon>Ecdysozoa</taxon>
        <taxon>Arthropoda</taxon>
        <taxon>Hexapoda</taxon>
        <taxon>Insecta</taxon>
        <taxon>Pterygota</taxon>
        <taxon>Neoptera</taxon>
        <taxon>Endopterygota</taxon>
        <taxon>Coleoptera</taxon>
        <taxon>Polyphaga</taxon>
        <taxon>Cucujiformia</taxon>
        <taxon>Coccinelloidea</taxon>
        <taxon>Coccinellidae</taxon>
        <taxon>Epilachninae</taxon>
        <taxon>Epilachnini</taxon>
        <taxon>Henosepilachna</taxon>
    </lineage>
</organism>
<name>A0AAW1UI52_9CUCU</name>
<protein>
    <submittedName>
        <fullName evidence="1">Uncharacterized protein</fullName>
    </submittedName>
</protein>
<gene>
    <name evidence="1" type="ORF">WA026_010077</name>
</gene>
<keyword evidence="2" id="KW-1185">Reference proteome</keyword>
<proteinExistence type="predicted"/>
<accession>A0AAW1UI52</accession>
<dbReference type="EMBL" id="JARQZJ010000064">
    <property type="protein sequence ID" value="KAK9880203.1"/>
    <property type="molecule type" value="Genomic_DNA"/>
</dbReference>
<comment type="caution">
    <text evidence="1">The sequence shown here is derived from an EMBL/GenBank/DDBJ whole genome shotgun (WGS) entry which is preliminary data.</text>
</comment>
<dbReference type="AlphaFoldDB" id="A0AAW1UI52"/>
<evidence type="ECO:0000313" key="1">
    <source>
        <dbReference type="EMBL" id="KAK9880203.1"/>
    </source>
</evidence>
<reference evidence="1 2" key="1">
    <citation type="submission" date="2023-03" db="EMBL/GenBank/DDBJ databases">
        <title>Genome insight into feeding habits of ladybird beetles.</title>
        <authorList>
            <person name="Li H.-S."/>
            <person name="Huang Y.-H."/>
            <person name="Pang H."/>
        </authorList>
    </citation>
    <scope>NUCLEOTIDE SEQUENCE [LARGE SCALE GENOMIC DNA]</scope>
    <source>
        <strain evidence="1">SYSU_2023b</strain>
        <tissue evidence="1">Whole body</tissue>
    </source>
</reference>